<evidence type="ECO:0008006" key="4">
    <source>
        <dbReference type="Google" id="ProtNLM"/>
    </source>
</evidence>
<dbReference type="RefSeq" id="WP_225551379.1">
    <property type="nucleotide sequence ID" value="NZ_JADEYP010000003.1"/>
</dbReference>
<evidence type="ECO:0000313" key="2">
    <source>
        <dbReference type="EMBL" id="MCA5004044.1"/>
    </source>
</evidence>
<keyword evidence="3" id="KW-1185">Reference proteome</keyword>
<dbReference type="EMBL" id="JADEYP010000003">
    <property type="protein sequence ID" value="MCA5004044.1"/>
    <property type="molecule type" value="Genomic_DNA"/>
</dbReference>
<keyword evidence="1" id="KW-0732">Signal</keyword>
<accession>A0ABS7Z504</accession>
<name>A0ABS7Z504_9SPHI</name>
<reference evidence="2" key="1">
    <citation type="submission" date="2020-10" db="EMBL/GenBank/DDBJ databases">
        <authorList>
            <person name="Lu T."/>
            <person name="Wang Q."/>
            <person name="Han X."/>
        </authorList>
    </citation>
    <scope>NUCLEOTIDE SEQUENCE</scope>
    <source>
        <strain evidence="2">WQ 366</strain>
    </source>
</reference>
<feature type="chain" id="PRO_5046426656" description="Plasmid transfer protein" evidence="1">
    <location>
        <begin position="21"/>
        <end position="219"/>
    </location>
</feature>
<comment type="caution">
    <text evidence="2">The sequence shown here is derived from an EMBL/GenBank/DDBJ whole genome shotgun (WGS) entry which is preliminary data.</text>
</comment>
<protein>
    <recommendedName>
        <fullName evidence="4">Plasmid transfer protein</fullName>
    </recommendedName>
</protein>
<proteinExistence type="predicted"/>
<sequence length="219" mass="25166">MKTLMLIISLCLSVCYQSKAQLNVALLHQLVEHSKQEYDKQQTLRKTQLVASTNQEINTQQTASLKSRYREITQRYGVLGTVLLTLSTSIESNQIVEQIIQEQTKIFQYVQDDPSTILLALNSQREFITRAQLLAKYILGLMLSFGDLNQMKQSDRRILYAHVISELRNILSISRSLANSIYYSSYVKKLKSQEVFSDFVNQDKRIVESILSKIKILAP</sequence>
<organism evidence="2 3">
    <name type="scientific">Sphingobacterium bovistauri</name>
    <dbReference type="NCBI Taxonomy" id="2781959"/>
    <lineage>
        <taxon>Bacteria</taxon>
        <taxon>Pseudomonadati</taxon>
        <taxon>Bacteroidota</taxon>
        <taxon>Sphingobacteriia</taxon>
        <taxon>Sphingobacteriales</taxon>
        <taxon>Sphingobacteriaceae</taxon>
        <taxon>Sphingobacterium</taxon>
    </lineage>
</organism>
<evidence type="ECO:0000313" key="3">
    <source>
        <dbReference type="Proteomes" id="UP001165302"/>
    </source>
</evidence>
<feature type="signal peptide" evidence="1">
    <location>
        <begin position="1"/>
        <end position="20"/>
    </location>
</feature>
<dbReference type="Proteomes" id="UP001165302">
    <property type="component" value="Unassembled WGS sequence"/>
</dbReference>
<gene>
    <name evidence="2" type="ORF">IPZ78_02620</name>
</gene>
<evidence type="ECO:0000256" key="1">
    <source>
        <dbReference type="SAM" id="SignalP"/>
    </source>
</evidence>